<keyword evidence="3" id="KW-1185">Reference proteome</keyword>
<sequence length="90" mass="9973">MGFTCCRFKMANVCRAYHILPKGGLEEDHIIVMMFDDIVNHWMNPTHDYTREDVPSRNFFNILMGNRDASAGIGSGKVISSGPNDVGPGV</sequence>
<dbReference type="PANTHER" id="PTHR12000:SF42">
    <property type="entry name" value="LEGUMAIN"/>
    <property type="match status" value="1"/>
</dbReference>
<dbReference type="Gene3D" id="3.40.50.1460">
    <property type="match status" value="1"/>
</dbReference>
<name>A0A4Y7KNI5_PAPSO</name>
<dbReference type="InterPro" id="IPR001096">
    <property type="entry name" value="Peptidase_C13"/>
</dbReference>
<dbReference type="GO" id="GO:0006624">
    <property type="term" value="P:vacuolar protein processing"/>
    <property type="evidence" value="ECO:0007669"/>
    <property type="project" value="TreeGrafter"/>
</dbReference>
<organism evidence="2 3">
    <name type="scientific">Papaver somniferum</name>
    <name type="common">Opium poppy</name>
    <dbReference type="NCBI Taxonomy" id="3469"/>
    <lineage>
        <taxon>Eukaryota</taxon>
        <taxon>Viridiplantae</taxon>
        <taxon>Streptophyta</taxon>
        <taxon>Embryophyta</taxon>
        <taxon>Tracheophyta</taxon>
        <taxon>Spermatophyta</taxon>
        <taxon>Magnoliopsida</taxon>
        <taxon>Ranunculales</taxon>
        <taxon>Papaveraceae</taxon>
        <taxon>Papaveroideae</taxon>
        <taxon>Papaver</taxon>
    </lineage>
</organism>
<dbReference type="GO" id="GO:0051603">
    <property type="term" value="P:proteolysis involved in protein catabolic process"/>
    <property type="evidence" value="ECO:0007669"/>
    <property type="project" value="TreeGrafter"/>
</dbReference>
<dbReference type="Gramene" id="RZC74904">
    <property type="protein sequence ID" value="RZC74904"/>
    <property type="gene ID" value="C5167_050373"/>
</dbReference>
<evidence type="ECO:0000313" key="2">
    <source>
        <dbReference type="EMBL" id="RZC74904.1"/>
    </source>
</evidence>
<reference evidence="2 3" key="1">
    <citation type="journal article" date="2018" name="Science">
        <title>The opium poppy genome and morphinan production.</title>
        <authorList>
            <person name="Guo L."/>
            <person name="Winzer T."/>
            <person name="Yang X."/>
            <person name="Li Y."/>
            <person name="Ning Z."/>
            <person name="He Z."/>
            <person name="Teodor R."/>
            <person name="Lu Y."/>
            <person name="Bowser T.A."/>
            <person name="Graham I.A."/>
            <person name="Ye K."/>
        </authorList>
    </citation>
    <scope>NUCLEOTIDE SEQUENCE [LARGE SCALE GENOMIC DNA]</scope>
    <source>
        <strain evidence="3">cv. HN1</strain>
        <tissue evidence="2">Leaves</tissue>
    </source>
</reference>
<protein>
    <submittedName>
        <fullName evidence="2">Uncharacterized protein</fullName>
    </submittedName>
</protein>
<dbReference type="Proteomes" id="UP000316621">
    <property type="component" value="Chromosome 8"/>
</dbReference>
<gene>
    <name evidence="2" type="ORF">C5167_050373</name>
</gene>
<evidence type="ECO:0000256" key="1">
    <source>
        <dbReference type="ARBA" id="ARBA00009941"/>
    </source>
</evidence>
<dbReference type="PANTHER" id="PTHR12000">
    <property type="entry name" value="HEMOGLOBINASE FAMILY MEMBER"/>
    <property type="match status" value="1"/>
</dbReference>
<dbReference type="AlphaFoldDB" id="A0A4Y7KNI5"/>
<evidence type="ECO:0000313" key="3">
    <source>
        <dbReference type="Proteomes" id="UP000316621"/>
    </source>
</evidence>
<dbReference type="EMBL" id="CM010722">
    <property type="protein sequence ID" value="RZC74904.1"/>
    <property type="molecule type" value="Genomic_DNA"/>
</dbReference>
<comment type="similarity">
    <text evidence="1">Belongs to the peptidase C13 family.</text>
</comment>
<proteinExistence type="inferred from homology"/>
<dbReference type="GO" id="GO:0005773">
    <property type="term" value="C:vacuole"/>
    <property type="evidence" value="ECO:0007669"/>
    <property type="project" value="GOC"/>
</dbReference>
<dbReference type="GO" id="GO:0004197">
    <property type="term" value="F:cysteine-type endopeptidase activity"/>
    <property type="evidence" value="ECO:0007669"/>
    <property type="project" value="TreeGrafter"/>
</dbReference>
<accession>A0A4Y7KNI5</accession>
<dbReference type="Pfam" id="PF01650">
    <property type="entry name" value="Peptidase_C13"/>
    <property type="match status" value="1"/>
</dbReference>